<dbReference type="Proteomes" id="UP000019812">
    <property type="component" value="Unassembled WGS sequence"/>
</dbReference>
<dbReference type="AlphaFoldDB" id="A0A084XV66"/>
<sequence length="181" mass="20054">MPDEILFQFFGPAAHDARHLPFDHVSIVAVIGTNRRTGDEMQTCQPRLAEHDKIVDALGGEAFMKERRDALADGGVETVARHIDDRRNITPPGVVAQKDAHLFALVQGHDAAGDTDQILVSDFDQLVTWIGFEYVEQGLVAMAARQEAKILPYSGNLASQQRHIGCRHMVDVRRVESDEST</sequence>
<name>A0A084XV66_9PROT</name>
<comment type="caution">
    <text evidence="1">The sequence shown here is derived from an EMBL/GenBank/DDBJ whole genome shotgun (WGS) entry which is preliminary data.</text>
</comment>
<gene>
    <name evidence="1" type="ORF">CAPSK01_004249</name>
</gene>
<organism evidence="1 2">
    <name type="scientific">Candidatus Accumulibacter vicinus</name>
    <dbReference type="NCBI Taxonomy" id="2954382"/>
    <lineage>
        <taxon>Bacteria</taxon>
        <taxon>Pseudomonadati</taxon>
        <taxon>Pseudomonadota</taxon>
        <taxon>Betaproteobacteria</taxon>
        <taxon>Candidatus Accumulibacter</taxon>
    </lineage>
</organism>
<proteinExistence type="predicted"/>
<evidence type="ECO:0000313" key="2">
    <source>
        <dbReference type="Proteomes" id="UP000019812"/>
    </source>
</evidence>
<reference evidence="1 2" key="1">
    <citation type="submission" date="2014-07" db="EMBL/GenBank/DDBJ databases">
        <title>Expanding our view of genomic diversity in Candidatus Accumulibacter clades.</title>
        <authorList>
            <person name="Skennerton C.T."/>
            <person name="Barr J.J."/>
            <person name="Slater F.R."/>
            <person name="Bond P.L."/>
            <person name="Tyson G.W."/>
        </authorList>
    </citation>
    <scope>NUCLEOTIDE SEQUENCE [LARGE SCALE GENOMIC DNA]</scope>
    <source>
        <strain evidence="2">SK-01</strain>
    </source>
</reference>
<evidence type="ECO:0000313" key="1">
    <source>
        <dbReference type="EMBL" id="KFB66360.1"/>
    </source>
</evidence>
<dbReference type="EMBL" id="JDSS02000043">
    <property type="protein sequence ID" value="KFB66360.1"/>
    <property type="molecule type" value="Genomic_DNA"/>
</dbReference>
<protein>
    <submittedName>
        <fullName evidence="1">Uncharacterized protein</fullName>
    </submittedName>
</protein>
<accession>A0A084XV66</accession>